<sequence length="513" mass="54669">MGWSIAYGSSVTVEQVRNPQETYGGWVSDMADVLSEATEQRLNRMITELEARNGTEIAVVTVADTASEATPKDFATGLFNRWGVGKAEADNGVLWLHSVGDRRIEIETGYGVEGILPDARVGRIIDQLVIPEFREDDFDAGTLAGVEALVAILSGEEFQLPGDSPQVDAVSEFGVGAIVFWGASVLGYGAIRQRLKQPIELDPQGRSRVMGRSDAALYQGVLFGAALYGFSLCLGILVTLLILDASRTLASIAIGLLLLTTGVMAIVRIGQFIIRSGKASLQEEGRDRYLGLLSIPAKLVLGGLVFLLGSTIFIVTAGLLLMEFWGNDLGTVLLFSLVAALGMGWVAYTLTQPWLEARLKRVCQTCQTRLIPVPESEVTAQLNHHQRVAQDLGSTQFTGLRCPHCCPQESQFHLRSYVVKGGKFRECPNCEEFTVTHETKTLVQPTYQSTGLRQTTYTCQACDYSKQEERVIPRLTHSTSAGGSGGSGGGGGGGGGGSFGGGSSGGGGAGGSY</sequence>
<feature type="transmembrane region" description="Helical" evidence="2">
    <location>
        <begin position="216"/>
        <end position="243"/>
    </location>
</feature>
<dbReference type="PANTHER" id="PTHR30373">
    <property type="entry name" value="UPF0603 PROTEIN YGCG"/>
    <property type="match status" value="1"/>
</dbReference>
<name>A0ABY5AL67_9CYAN</name>
<protein>
    <submittedName>
        <fullName evidence="4">TPM domain-containing protein</fullName>
    </submittedName>
</protein>
<keyword evidence="2" id="KW-0812">Transmembrane</keyword>
<feature type="region of interest" description="Disordered" evidence="1">
    <location>
        <begin position="476"/>
        <end position="513"/>
    </location>
</feature>
<dbReference type="Gene3D" id="3.10.310.50">
    <property type="match status" value="1"/>
</dbReference>
<feature type="compositionally biased region" description="Gly residues" evidence="1">
    <location>
        <begin position="482"/>
        <end position="513"/>
    </location>
</feature>
<feature type="transmembrane region" description="Helical" evidence="2">
    <location>
        <begin position="249"/>
        <end position="274"/>
    </location>
</feature>
<evidence type="ECO:0000259" key="3">
    <source>
        <dbReference type="Pfam" id="PF04536"/>
    </source>
</evidence>
<dbReference type="Pfam" id="PF04536">
    <property type="entry name" value="TPM_phosphatase"/>
    <property type="match status" value="1"/>
</dbReference>
<dbReference type="Proteomes" id="UP001056708">
    <property type="component" value="Chromosome"/>
</dbReference>
<dbReference type="PANTHER" id="PTHR30373:SF2">
    <property type="entry name" value="UPF0603 PROTEIN YGCG"/>
    <property type="match status" value="1"/>
</dbReference>
<feature type="transmembrane region" description="Helical" evidence="2">
    <location>
        <begin position="332"/>
        <end position="351"/>
    </location>
</feature>
<keyword evidence="5" id="KW-1185">Reference proteome</keyword>
<feature type="domain" description="TPM" evidence="3">
    <location>
        <begin position="27"/>
        <end position="151"/>
    </location>
</feature>
<dbReference type="RefSeq" id="WP_252661185.1">
    <property type="nucleotide sequence ID" value="NZ_CP098611.1"/>
</dbReference>
<evidence type="ECO:0000256" key="1">
    <source>
        <dbReference type="SAM" id="MobiDB-lite"/>
    </source>
</evidence>
<feature type="transmembrane region" description="Helical" evidence="2">
    <location>
        <begin position="173"/>
        <end position="191"/>
    </location>
</feature>
<accession>A0ABY5AL67</accession>
<feature type="transmembrane region" description="Helical" evidence="2">
    <location>
        <begin position="295"/>
        <end position="320"/>
    </location>
</feature>
<keyword evidence="2" id="KW-0472">Membrane</keyword>
<organism evidence="4 5">
    <name type="scientific">Phormidium yuhuli AB48</name>
    <dbReference type="NCBI Taxonomy" id="2940671"/>
    <lineage>
        <taxon>Bacteria</taxon>
        <taxon>Bacillati</taxon>
        <taxon>Cyanobacteriota</taxon>
        <taxon>Cyanophyceae</taxon>
        <taxon>Oscillatoriophycideae</taxon>
        <taxon>Oscillatoriales</taxon>
        <taxon>Oscillatoriaceae</taxon>
        <taxon>Phormidium</taxon>
        <taxon>Phormidium yuhuli</taxon>
    </lineage>
</organism>
<dbReference type="EMBL" id="CP098611">
    <property type="protein sequence ID" value="USR89882.1"/>
    <property type="molecule type" value="Genomic_DNA"/>
</dbReference>
<gene>
    <name evidence="4" type="ORF">NEA10_13550</name>
</gene>
<evidence type="ECO:0000313" key="4">
    <source>
        <dbReference type="EMBL" id="USR89882.1"/>
    </source>
</evidence>
<proteinExistence type="predicted"/>
<dbReference type="InterPro" id="IPR007621">
    <property type="entry name" value="TPM_dom"/>
</dbReference>
<evidence type="ECO:0000313" key="5">
    <source>
        <dbReference type="Proteomes" id="UP001056708"/>
    </source>
</evidence>
<evidence type="ECO:0000256" key="2">
    <source>
        <dbReference type="SAM" id="Phobius"/>
    </source>
</evidence>
<reference evidence="4" key="1">
    <citation type="submission" date="2022-06" db="EMBL/GenBank/DDBJ databases">
        <title>Genome sequence of Phormidium yuhuli AB48 isolated from an industrial photobioreactor environment.</title>
        <authorList>
            <person name="Qiu Y."/>
            <person name="Noonan A.J.C."/>
            <person name="Dofher K."/>
            <person name="Koch M."/>
            <person name="Kieft B."/>
            <person name="Lin X."/>
            <person name="Ziels R.M."/>
            <person name="Hallam S.J."/>
        </authorList>
    </citation>
    <scope>NUCLEOTIDE SEQUENCE</scope>
    <source>
        <strain evidence="4">AB48</strain>
    </source>
</reference>
<keyword evidence="2" id="KW-1133">Transmembrane helix</keyword>